<evidence type="ECO:0000313" key="1">
    <source>
        <dbReference type="EMBL" id="EDP97042.1"/>
    </source>
</evidence>
<name>A9DT94_9FLAO</name>
<dbReference type="HOGENOM" id="CLU_2734775_0_0_10"/>
<dbReference type="RefSeq" id="WP_007096095.1">
    <property type="nucleotide sequence ID" value="NZ_CP142125.1"/>
</dbReference>
<protein>
    <submittedName>
        <fullName evidence="1">Uncharacterized protein</fullName>
    </submittedName>
</protein>
<proteinExistence type="predicted"/>
<dbReference type="EMBL" id="ABIB01000003">
    <property type="protein sequence ID" value="EDP97042.1"/>
    <property type="molecule type" value="Genomic_DNA"/>
</dbReference>
<evidence type="ECO:0000313" key="2">
    <source>
        <dbReference type="Proteomes" id="UP000002945"/>
    </source>
</evidence>
<dbReference type="Proteomes" id="UP000002945">
    <property type="component" value="Unassembled WGS sequence"/>
</dbReference>
<accession>A9DT94</accession>
<gene>
    <name evidence="1" type="ORF">KAOT1_17803</name>
</gene>
<keyword evidence="2" id="KW-1185">Reference proteome</keyword>
<sequence length="71" mass="7621">MKKQRKLKLLITKVSNLNNSVYNIYGGNTDANCETTDCDATNHDTCGCGGAGKTKSTSVKVQCFTTTPNIC</sequence>
<comment type="caution">
    <text evidence="1">The sequence shown here is derived from an EMBL/GenBank/DDBJ whole genome shotgun (WGS) entry which is preliminary data.</text>
</comment>
<reference evidence="1 2" key="1">
    <citation type="journal article" date="2011" name="J. Bacteriol.">
        <title>Genome sequence of the algicidal bacterium Kordia algicida OT-1.</title>
        <authorList>
            <person name="Lee H.S."/>
            <person name="Kang S.G."/>
            <person name="Kwon K.K."/>
            <person name="Lee J.H."/>
            <person name="Kim S.J."/>
        </authorList>
    </citation>
    <scope>NUCLEOTIDE SEQUENCE [LARGE SCALE GENOMIC DNA]</scope>
    <source>
        <strain evidence="1 2">OT-1</strain>
    </source>
</reference>
<organism evidence="1 2">
    <name type="scientific">Kordia algicida OT-1</name>
    <dbReference type="NCBI Taxonomy" id="391587"/>
    <lineage>
        <taxon>Bacteria</taxon>
        <taxon>Pseudomonadati</taxon>
        <taxon>Bacteroidota</taxon>
        <taxon>Flavobacteriia</taxon>
        <taxon>Flavobacteriales</taxon>
        <taxon>Flavobacteriaceae</taxon>
        <taxon>Kordia</taxon>
    </lineage>
</organism>
<dbReference type="STRING" id="391587.KAOT1_17803"/>
<dbReference type="AlphaFoldDB" id="A9DT94"/>